<keyword evidence="3" id="KW-0804">Transcription</keyword>
<evidence type="ECO:0000256" key="1">
    <source>
        <dbReference type="ARBA" id="ARBA00023015"/>
    </source>
</evidence>
<dbReference type="PROSITE" id="PS50048">
    <property type="entry name" value="ZN2_CY6_FUNGAL_2"/>
    <property type="match status" value="1"/>
</dbReference>
<dbReference type="InterPro" id="IPR001138">
    <property type="entry name" value="Zn2Cys6_DnaBD"/>
</dbReference>
<reference evidence="7" key="2">
    <citation type="submission" date="2021-01" db="EMBL/GenBank/DDBJ databases">
        <title>Pan-genome distribution and transcriptional activeness of fungal secondary metabolism genes in Aspergillus section Fumigati.</title>
        <authorList>
            <person name="Takahashi H."/>
            <person name="Umemura M."/>
            <person name="Ninomiya A."/>
            <person name="Kusuya Y."/>
            <person name="Urayama S."/>
            <person name="Shimizu M."/>
            <person name="Watanabe A."/>
            <person name="Kamei K."/>
            <person name="Yaguchi T."/>
            <person name="Hagiwara D."/>
        </authorList>
    </citation>
    <scope>NUCLEOTIDE SEQUENCE</scope>
    <source>
        <strain evidence="7">IFM 46973</strain>
    </source>
</reference>
<dbReference type="GO" id="GO:0008270">
    <property type="term" value="F:zinc ion binding"/>
    <property type="evidence" value="ECO:0007669"/>
    <property type="project" value="InterPro"/>
</dbReference>
<comment type="caution">
    <text evidence="7">The sequence shown here is derived from an EMBL/GenBank/DDBJ whole genome shotgun (WGS) entry which is preliminary data.</text>
</comment>
<dbReference type="PRINTS" id="PR00755">
    <property type="entry name" value="AFLATOXINBRP"/>
</dbReference>
<dbReference type="CDD" id="cd00067">
    <property type="entry name" value="GAL4"/>
    <property type="match status" value="1"/>
</dbReference>
<dbReference type="GO" id="GO:0003677">
    <property type="term" value="F:DNA binding"/>
    <property type="evidence" value="ECO:0007669"/>
    <property type="project" value="UniProtKB-KW"/>
</dbReference>
<dbReference type="AlphaFoldDB" id="A0A8E0UXQ4"/>
<dbReference type="GeneID" id="66988969"/>
<dbReference type="Gene3D" id="4.10.240.10">
    <property type="entry name" value="Zn(2)-C6 fungal-type DNA-binding domain"/>
    <property type="match status" value="1"/>
</dbReference>
<dbReference type="Proteomes" id="UP000036893">
    <property type="component" value="Unassembled WGS sequence"/>
</dbReference>
<keyword evidence="1" id="KW-0805">Transcription regulation</keyword>
<dbReference type="Pfam" id="PF00172">
    <property type="entry name" value="Zn_clus"/>
    <property type="match status" value="1"/>
</dbReference>
<dbReference type="InterPro" id="IPR050675">
    <property type="entry name" value="OAF3"/>
</dbReference>
<dbReference type="RefSeq" id="XP_043142926.1">
    <property type="nucleotide sequence ID" value="XM_043286991.1"/>
</dbReference>
<keyword evidence="4" id="KW-0539">Nucleus</keyword>
<accession>A0A8E0UXQ4</accession>
<organism evidence="7 8">
    <name type="scientific">Aspergillus udagawae</name>
    <dbReference type="NCBI Taxonomy" id="91492"/>
    <lineage>
        <taxon>Eukaryota</taxon>
        <taxon>Fungi</taxon>
        <taxon>Dikarya</taxon>
        <taxon>Ascomycota</taxon>
        <taxon>Pezizomycotina</taxon>
        <taxon>Eurotiomycetes</taxon>
        <taxon>Eurotiomycetidae</taxon>
        <taxon>Eurotiales</taxon>
        <taxon>Aspergillaceae</taxon>
        <taxon>Aspergillus</taxon>
        <taxon>Aspergillus subgen. Fumigati</taxon>
    </lineage>
</organism>
<dbReference type="PANTHER" id="PTHR31069:SF26">
    <property type="entry name" value="ZN(2)-C6 FUNGAL-TYPE DOMAIN-CONTAINING PROTEIN"/>
    <property type="match status" value="1"/>
</dbReference>
<feature type="compositionally biased region" description="Basic and acidic residues" evidence="5">
    <location>
        <begin position="99"/>
        <end position="108"/>
    </location>
</feature>
<feature type="region of interest" description="Disordered" evidence="5">
    <location>
        <begin position="1"/>
        <end position="20"/>
    </location>
</feature>
<keyword evidence="2" id="KW-0238">DNA-binding</keyword>
<evidence type="ECO:0000313" key="8">
    <source>
        <dbReference type="Proteomes" id="UP000036893"/>
    </source>
</evidence>
<name>A0A8E0UXQ4_9EURO</name>
<feature type="region of interest" description="Disordered" evidence="5">
    <location>
        <begin position="201"/>
        <end position="225"/>
    </location>
</feature>
<evidence type="ECO:0000259" key="6">
    <source>
        <dbReference type="PROSITE" id="PS50048"/>
    </source>
</evidence>
<dbReference type="SUPFAM" id="SSF57701">
    <property type="entry name" value="Zn2/Cys6 DNA-binding domain"/>
    <property type="match status" value="1"/>
</dbReference>
<proteinExistence type="predicted"/>
<feature type="domain" description="Zn(2)-C6 fungal-type" evidence="6">
    <location>
        <begin position="23"/>
        <end position="53"/>
    </location>
</feature>
<dbReference type="PANTHER" id="PTHR31069">
    <property type="entry name" value="OLEATE-ACTIVATED TRANSCRIPTION FACTOR 1-RELATED"/>
    <property type="match status" value="1"/>
</dbReference>
<evidence type="ECO:0000256" key="3">
    <source>
        <dbReference type="ARBA" id="ARBA00023163"/>
    </source>
</evidence>
<sequence>MNRDKQSKPSPDQLPKSVKVRSTCNACQQAKIRCSHEKPSCRRCLKHNIECIYSMSRRLGRPAKRRESQYVGLPADTQHVDPRRHQRDKKAPVSKRKAKESQVHNKKDDEDDFPQSPGETAYGTIAVDQTMLDDISLDDTNLSTPTFGEKDQLPSFAVNDAIDFSSDSWLQEFLSQQGPELAQESDLFDALALEIPKNDKPLASLKQGCNDSESSPKSFPTSSPVGEDHLRTVSLYLADDPVPHDAVTSTTQCPATVQASYPEFLKKSASVKPQQFSMAEALSGKSWTTPEQANLLAHSRAWKRPNDVGSPIYNLSPSLTSGVLLDNADELSNVSPHCQDIWTRPPILLWYPQHFHHPRIRDIASTMEMEHTCQCSMEGLHLMNELRSIHTVVELGTIFDLIHRVCNQGQAIIKCKDCRRSPQASIMTFPTLAEQCLLLFEAICAAYSINRQNTLFDPTILAVEQQLSPFICVRSAVLLGQTELNEEESVLLVRMLLSRNLMRLSGLLEALRDIMRARPKETVHTHRIGTMSFRSWDTLIESIIHRLVIFMEQFQLQFSEPSVLRVPRLRNLTGILS</sequence>
<evidence type="ECO:0000256" key="4">
    <source>
        <dbReference type="ARBA" id="ARBA00023242"/>
    </source>
</evidence>
<dbReference type="GO" id="GO:0000981">
    <property type="term" value="F:DNA-binding transcription factor activity, RNA polymerase II-specific"/>
    <property type="evidence" value="ECO:0007669"/>
    <property type="project" value="InterPro"/>
</dbReference>
<evidence type="ECO:0000313" key="7">
    <source>
        <dbReference type="EMBL" id="GIC85660.1"/>
    </source>
</evidence>
<feature type="compositionally biased region" description="Low complexity" evidence="5">
    <location>
        <begin position="212"/>
        <end position="224"/>
    </location>
</feature>
<evidence type="ECO:0000256" key="5">
    <source>
        <dbReference type="SAM" id="MobiDB-lite"/>
    </source>
</evidence>
<dbReference type="InterPro" id="IPR036864">
    <property type="entry name" value="Zn2-C6_fun-type_DNA-bd_sf"/>
</dbReference>
<protein>
    <recommendedName>
        <fullName evidence="6">Zn(2)-C6 fungal-type domain-containing protein</fullName>
    </recommendedName>
</protein>
<feature type="compositionally biased region" description="Basic residues" evidence="5">
    <location>
        <begin position="84"/>
        <end position="98"/>
    </location>
</feature>
<gene>
    <name evidence="7" type="ORF">Aud_001493</name>
</gene>
<evidence type="ECO:0000256" key="2">
    <source>
        <dbReference type="ARBA" id="ARBA00023125"/>
    </source>
</evidence>
<dbReference type="SMART" id="SM00066">
    <property type="entry name" value="GAL4"/>
    <property type="match status" value="1"/>
</dbReference>
<dbReference type="EMBL" id="BBXM02000001">
    <property type="protein sequence ID" value="GIC85660.1"/>
    <property type="molecule type" value="Genomic_DNA"/>
</dbReference>
<reference evidence="7" key="1">
    <citation type="journal article" date="2015" name="Genome Announc.">
        <title>Draft Genome Sequence of the Pathogenic Filamentous Fungus Aspergillus udagawae Strain IFM 46973T.</title>
        <authorList>
            <person name="Kusuya Y."/>
            <person name="Takahashi-Nakaguchi A."/>
            <person name="Takahashi H."/>
            <person name="Yaguchi T."/>
        </authorList>
    </citation>
    <scope>NUCLEOTIDE SEQUENCE</scope>
    <source>
        <strain evidence="7">IFM 46973</strain>
    </source>
</reference>
<feature type="region of interest" description="Disordered" evidence="5">
    <location>
        <begin position="62"/>
        <end position="120"/>
    </location>
</feature>